<dbReference type="GO" id="GO:0016887">
    <property type="term" value="F:ATP hydrolysis activity"/>
    <property type="evidence" value="ECO:0007669"/>
    <property type="project" value="EnsemblFungi"/>
</dbReference>
<dbReference type="InParanoid" id="G0VE10"/>
<dbReference type="KEGG" id="ncs:NCAS_0D02200"/>
<evidence type="ECO:0008006" key="4">
    <source>
        <dbReference type="Google" id="ProtNLM"/>
    </source>
</evidence>
<protein>
    <recommendedName>
        <fullName evidence="4">ATP synthase subunit epsilon, mitochondrial</fullName>
    </recommendedName>
</protein>
<gene>
    <name evidence="2" type="primary">NCAS0D02200</name>
    <name evidence="2" type="ordered locus">NCAS_0D02200</name>
</gene>
<dbReference type="Pfam" id="PF04627">
    <property type="entry name" value="ATP-synt_Eps"/>
    <property type="match status" value="1"/>
</dbReference>
<dbReference type="OrthoDB" id="269124at2759"/>
<dbReference type="OMA" id="YTKYEKG"/>
<dbReference type="eggNOG" id="KOG3495">
    <property type="taxonomic scope" value="Eukaryota"/>
</dbReference>
<dbReference type="RefSeq" id="XP_003676162.1">
    <property type="nucleotide sequence ID" value="XM_003676114.1"/>
</dbReference>
<dbReference type="GO" id="GO:0045259">
    <property type="term" value="C:proton-transporting ATP synthase complex"/>
    <property type="evidence" value="ECO:0007669"/>
    <property type="project" value="EnsemblFungi"/>
</dbReference>
<dbReference type="HOGENOM" id="CLU_187039_1_0_1"/>
<organism evidence="2 3">
    <name type="scientific">Naumovozyma castellii</name>
    <name type="common">Yeast</name>
    <name type="synonym">Saccharomyces castellii</name>
    <dbReference type="NCBI Taxonomy" id="27288"/>
    <lineage>
        <taxon>Eukaryota</taxon>
        <taxon>Fungi</taxon>
        <taxon>Dikarya</taxon>
        <taxon>Ascomycota</taxon>
        <taxon>Saccharomycotina</taxon>
        <taxon>Saccharomycetes</taxon>
        <taxon>Saccharomycetales</taxon>
        <taxon>Saccharomycetaceae</taxon>
        <taxon>Naumovozyma</taxon>
    </lineage>
</organism>
<proteinExistence type="inferred from homology"/>
<dbReference type="Proteomes" id="UP000001640">
    <property type="component" value="Chromosome 4"/>
</dbReference>
<dbReference type="InterPro" id="IPR006721">
    <property type="entry name" value="ATP_synth_F1_esu_mt"/>
</dbReference>
<dbReference type="GO" id="GO:0046933">
    <property type="term" value="F:proton-transporting ATP synthase activity, rotational mechanism"/>
    <property type="evidence" value="ECO:0007669"/>
    <property type="project" value="EnsemblFungi"/>
</dbReference>
<dbReference type="STRING" id="1064592.G0VE10"/>
<keyword evidence="3" id="KW-1185">Reference proteome</keyword>
<dbReference type="FunCoup" id="G0VE10">
    <property type="interactions" value="166"/>
</dbReference>
<dbReference type="GeneID" id="96903407"/>
<evidence type="ECO:0000256" key="1">
    <source>
        <dbReference type="ARBA" id="ARBA00009502"/>
    </source>
</evidence>
<dbReference type="SUPFAM" id="SSF48690">
    <property type="entry name" value="Epsilon subunit of mitochondrial F1F0-ATP synthase"/>
    <property type="match status" value="1"/>
</dbReference>
<dbReference type="InterPro" id="IPR036742">
    <property type="entry name" value="ATP_synth_F1_esu_sf_mt"/>
</dbReference>
<name>G0VE10_NAUCA</name>
<evidence type="ECO:0000313" key="2">
    <source>
        <dbReference type="EMBL" id="CCC69801.1"/>
    </source>
</evidence>
<reference key="2">
    <citation type="submission" date="2011-08" db="EMBL/GenBank/DDBJ databases">
        <title>Genome sequence of Naumovozyma castellii.</title>
        <authorList>
            <person name="Gordon J.L."/>
            <person name="Armisen D."/>
            <person name="Proux-Wera E."/>
            <person name="OhEigeartaigh S.S."/>
            <person name="Byrne K.P."/>
            <person name="Wolfe K.H."/>
        </authorList>
    </citation>
    <scope>NUCLEOTIDE SEQUENCE</scope>
    <source>
        <strain>Type strain:CBS 4309</strain>
    </source>
</reference>
<dbReference type="Gene3D" id="1.10.1620.20">
    <property type="entry name" value="ATP synthase, F1 complex, epsilon subunit superfamily, mitochondrial"/>
    <property type="match status" value="1"/>
</dbReference>
<evidence type="ECO:0000313" key="3">
    <source>
        <dbReference type="Proteomes" id="UP000001640"/>
    </source>
</evidence>
<reference evidence="2 3" key="1">
    <citation type="journal article" date="2011" name="Proc. Natl. Acad. Sci. U.S.A.">
        <title>Evolutionary erosion of yeast sex chromosomes by mating-type switching accidents.</title>
        <authorList>
            <person name="Gordon J.L."/>
            <person name="Armisen D."/>
            <person name="Proux-Wera E."/>
            <person name="Oheigeartaigh S.S."/>
            <person name="Byrne K.P."/>
            <person name="Wolfe K.H."/>
        </authorList>
    </citation>
    <scope>NUCLEOTIDE SEQUENCE [LARGE SCALE GENOMIC DNA]</scope>
    <source>
        <strain evidence="3">ATCC 76901 / BCRC 22586 / CBS 4309 / NBRC 1992 / NRRL Y-12630</strain>
    </source>
</reference>
<accession>G0VE10</accession>
<dbReference type="AlphaFoldDB" id="G0VE10"/>
<comment type="similarity">
    <text evidence="1">Belongs to the eukaryotic ATPase epsilon family.</text>
</comment>
<dbReference type="GO" id="GO:0005743">
    <property type="term" value="C:mitochondrial inner membrane"/>
    <property type="evidence" value="ECO:0007669"/>
    <property type="project" value="EnsemblFungi"/>
</dbReference>
<dbReference type="EMBL" id="HE576755">
    <property type="protein sequence ID" value="CCC69801.1"/>
    <property type="molecule type" value="Genomic_DNA"/>
</dbReference>
<sequence length="85" mass="9482">MLHYKKTLQRISTTTNPMPLSATLRKAGVTYAQYLCVASRTLRASLKTELQTPVVMARSNTDAYYTKYEKGSPIADPAPLQTSRD</sequence>